<dbReference type="AlphaFoldDB" id="A0A7D9E5Y9"/>
<dbReference type="PANTHER" id="PTHR47526">
    <property type="entry name" value="ATP-DEPENDENT DNA HELICASE"/>
    <property type="match status" value="1"/>
</dbReference>
<sequence length="384" mass="43210">MKVAGEDRKADLIRKVLAASLLNVPEAPSADEKCEEISQRRTSKLTVGCINLPFPEELESSSWMKEVVYLPEITISNLKDYAQKSQSQKGFIEGMNLHNAKHVSHVEFNNISDCVDYCFIRGDVVPQTRVRELPYRVWVCVNSSTCQMLTGECACIAGYGESCKHVFALLHFVENKVALGLNKTSTSKKQAWRETKKGEKLHPPTKMSQASFERPHPEREHTYEKPCRNTFDPRSVKERNAVIDWQNLSVASKGTSSVLCFKINIKTSSDLQSETLKSQPWILETIASSSSSPDNFNALLKEQRTQEGISKIETLTTGQSSNNLWFDYRCGVITAHEVLCKYRKKNPTASSIENLVGKILGYEKPLRTASLSWGIENEAVAKKR</sequence>
<dbReference type="OrthoDB" id="5957536at2759"/>
<dbReference type="SUPFAM" id="SSF52980">
    <property type="entry name" value="Restriction endonuclease-like"/>
    <property type="match status" value="1"/>
</dbReference>
<dbReference type="GO" id="GO:0006281">
    <property type="term" value="P:DNA repair"/>
    <property type="evidence" value="ECO:0007669"/>
    <property type="project" value="UniProtKB-ARBA"/>
</dbReference>
<evidence type="ECO:0000313" key="6">
    <source>
        <dbReference type="EMBL" id="CAB4002400.1"/>
    </source>
</evidence>
<keyword evidence="4" id="KW-0269">Exonuclease</keyword>
<dbReference type="PANTHER" id="PTHR47526:SF3">
    <property type="entry name" value="PHD-TYPE DOMAIN-CONTAINING PROTEIN"/>
    <property type="match status" value="1"/>
</dbReference>
<accession>A0A7D9E5Y9</accession>
<dbReference type="Pfam" id="PF01771">
    <property type="entry name" value="Viral_alk_exo"/>
    <property type="match status" value="1"/>
</dbReference>
<evidence type="ECO:0000256" key="3">
    <source>
        <dbReference type="ARBA" id="ARBA00022801"/>
    </source>
</evidence>
<evidence type="ECO:0000256" key="5">
    <source>
        <dbReference type="SAM" id="MobiDB-lite"/>
    </source>
</evidence>
<dbReference type="Proteomes" id="UP001152795">
    <property type="component" value="Unassembled WGS sequence"/>
</dbReference>
<dbReference type="InterPro" id="IPR034720">
    <property type="entry name" value="Viral_alk_exo"/>
</dbReference>
<reference evidence="6" key="1">
    <citation type="submission" date="2020-04" db="EMBL/GenBank/DDBJ databases">
        <authorList>
            <person name="Alioto T."/>
            <person name="Alioto T."/>
            <person name="Gomez Garrido J."/>
        </authorList>
    </citation>
    <scope>NUCLEOTIDE SEQUENCE</scope>
    <source>
        <strain evidence="6">A484AB</strain>
    </source>
</reference>
<keyword evidence="2" id="KW-0255">Endonuclease</keyword>
<dbReference type="GO" id="GO:0004519">
    <property type="term" value="F:endonuclease activity"/>
    <property type="evidence" value="ECO:0007669"/>
    <property type="project" value="UniProtKB-KW"/>
</dbReference>
<keyword evidence="7" id="KW-1185">Reference proteome</keyword>
<dbReference type="InterPro" id="IPR011335">
    <property type="entry name" value="Restrct_endonuc-II-like"/>
</dbReference>
<keyword evidence="3" id="KW-0378">Hydrolase</keyword>
<proteinExistence type="predicted"/>
<feature type="region of interest" description="Disordered" evidence="5">
    <location>
        <begin position="188"/>
        <end position="230"/>
    </location>
</feature>
<feature type="compositionally biased region" description="Basic and acidic residues" evidence="5">
    <location>
        <begin position="213"/>
        <end position="227"/>
    </location>
</feature>
<evidence type="ECO:0000256" key="1">
    <source>
        <dbReference type="ARBA" id="ARBA00022722"/>
    </source>
</evidence>
<dbReference type="EMBL" id="CACRXK020004342">
    <property type="protein sequence ID" value="CAB4002400.1"/>
    <property type="molecule type" value="Genomic_DNA"/>
</dbReference>
<keyword evidence="1" id="KW-0540">Nuclease</keyword>
<protein>
    <submittedName>
        <fullName evidence="6">PREDICTED: uncharacterized protein LOC105849037</fullName>
    </submittedName>
</protein>
<dbReference type="Gene3D" id="3.90.320.10">
    <property type="match status" value="1"/>
</dbReference>
<evidence type="ECO:0000256" key="2">
    <source>
        <dbReference type="ARBA" id="ARBA00022759"/>
    </source>
</evidence>
<gene>
    <name evidence="6" type="ORF">PACLA_8A060534</name>
</gene>
<dbReference type="GO" id="GO:0008270">
    <property type="term" value="F:zinc ion binding"/>
    <property type="evidence" value="ECO:0007669"/>
    <property type="project" value="InterPro"/>
</dbReference>
<organism evidence="6 7">
    <name type="scientific">Paramuricea clavata</name>
    <name type="common">Red gorgonian</name>
    <name type="synonym">Violescent sea-whip</name>
    <dbReference type="NCBI Taxonomy" id="317549"/>
    <lineage>
        <taxon>Eukaryota</taxon>
        <taxon>Metazoa</taxon>
        <taxon>Cnidaria</taxon>
        <taxon>Anthozoa</taxon>
        <taxon>Octocorallia</taxon>
        <taxon>Malacalcyonacea</taxon>
        <taxon>Plexauridae</taxon>
        <taxon>Paramuricea</taxon>
    </lineage>
</organism>
<dbReference type="PROSITE" id="PS50966">
    <property type="entry name" value="ZF_SWIM"/>
    <property type="match status" value="1"/>
</dbReference>
<dbReference type="InterPro" id="IPR011604">
    <property type="entry name" value="PDDEXK-like_dom_sf"/>
</dbReference>
<name>A0A7D9E5Y9_PARCT</name>
<dbReference type="GO" id="GO:0004527">
    <property type="term" value="F:exonuclease activity"/>
    <property type="evidence" value="ECO:0007669"/>
    <property type="project" value="UniProtKB-KW"/>
</dbReference>
<evidence type="ECO:0000313" key="7">
    <source>
        <dbReference type="Proteomes" id="UP001152795"/>
    </source>
</evidence>
<comment type="caution">
    <text evidence="6">The sequence shown here is derived from an EMBL/GenBank/DDBJ whole genome shotgun (WGS) entry which is preliminary data.</text>
</comment>
<dbReference type="InterPro" id="IPR007527">
    <property type="entry name" value="Znf_SWIM"/>
</dbReference>
<evidence type="ECO:0000256" key="4">
    <source>
        <dbReference type="ARBA" id="ARBA00022839"/>
    </source>
</evidence>
<feature type="compositionally biased region" description="Basic and acidic residues" evidence="5">
    <location>
        <begin position="191"/>
        <end position="202"/>
    </location>
</feature>